<dbReference type="Proteomes" id="UP000308549">
    <property type="component" value="Unassembled WGS sequence"/>
</dbReference>
<comment type="caution">
    <text evidence="1">The sequence shown here is derived from an EMBL/GenBank/DDBJ whole genome shotgun (WGS) entry which is preliminary data.</text>
</comment>
<evidence type="ECO:0000313" key="1">
    <source>
        <dbReference type="EMBL" id="TKA33299.1"/>
    </source>
</evidence>
<protein>
    <submittedName>
        <fullName evidence="1">Uncharacterized protein</fullName>
    </submittedName>
</protein>
<proteinExistence type="predicted"/>
<organism evidence="1 2">
    <name type="scientific">Salinomyces thailandicus</name>
    <dbReference type="NCBI Taxonomy" id="706561"/>
    <lineage>
        <taxon>Eukaryota</taxon>
        <taxon>Fungi</taxon>
        <taxon>Dikarya</taxon>
        <taxon>Ascomycota</taxon>
        <taxon>Pezizomycotina</taxon>
        <taxon>Dothideomycetes</taxon>
        <taxon>Dothideomycetidae</taxon>
        <taxon>Mycosphaerellales</taxon>
        <taxon>Teratosphaeriaceae</taxon>
        <taxon>Salinomyces</taxon>
    </lineage>
</organism>
<evidence type="ECO:0000313" key="2">
    <source>
        <dbReference type="Proteomes" id="UP000308549"/>
    </source>
</evidence>
<keyword evidence="2" id="KW-1185">Reference proteome</keyword>
<gene>
    <name evidence="1" type="ORF">B0A50_00852</name>
</gene>
<accession>A0A4V5N5U7</accession>
<sequence>MASRDLDLLARVYERVLQQAHRNNPNVPLLGKDIVEVIFALLGLGGLRIRGASNPTATMGFTYRFGTASHPAETPLPRGACPFMKLPSELLRIIFAESFAVRNKIVRVSCDDNDDGSEDRKIENRKLQPARRSHIAGLMTLNKRVCTEIATVIYEEREFAVHVHEGFVNGGIEFLNAGRQPLQYRTGVHDFRFQKFAEGESFGFDRIKKLRITIYSAKDSVRMMSVNTHFMNLALVDLLDRAEGEECVNLITKLIIDFVDHIDGTEPTDHATAKKGEGGHWWDAVRGTARQSGIHGCSNIQLALLPFSKLRCHNFNIHLPAQLAGDEATAVFLSELESKVQSKTSGDLMGDEFRQNMEKAWYALDEAGAGKRRLSPS</sequence>
<dbReference type="OrthoDB" id="3939615at2759"/>
<dbReference type="EMBL" id="NAJL01000003">
    <property type="protein sequence ID" value="TKA33299.1"/>
    <property type="molecule type" value="Genomic_DNA"/>
</dbReference>
<reference evidence="1 2" key="1">
    <citation type="submission" date="2017-03" db="EMBL/GenBank/DDBJ databases">
        <title>Genomes of endolithic fungi from Antarctica.</title>
        <authorList>
            <person name="Coleine C."/>
            <person name="Masonjones S."/>
            <person name="Stajich J.E."/>
        </authorList>
    </citation>
    <scope>NUCLEOTIDE SEQUENCE [LARGE SCALE GENOMIC DNA]</scope>
    <source>
        <strain evidence="1 2">CCFEE 6315</strain>
    </source>
</reference>
<name>A0A4V5N5U7_9PEZI</name>
<dbReference type="AlphaFoldDB" id="A0A4V5N5U7"/>